<dbReference type="CDD" id="cd00130">
    <property type="entry name" value="PAS"/>
    <property type="match status" value="3"/>
</dbReference>
<feature type="modified residue" description="4-aspartylphosphate" evidence="17">
    <location>
        <position position="1095"/>
    </location>
</feature>
<dbReference type="CDD" id="cd17546">
    <property type="entry name" value="REC_hyHK_CKI1_RcsC-like"/>
    <property type="match status" value="1"/>
</dbReference>
<dbReference type="Pfam" id="PF01627">
    <property type="entry name" value="Hpt"/>
    <property type="match status" value="1"/>
</dbReference>
<feature type="domain" description="Response regulatory" evidence="19">
    <location>
        <begin position="1193"/>
        <end position="1311"/>
    </location>
</feature>
<dbReference type="Pfam" id="PF01590">
    <property type="entry name" value="GAF"/>
    <property type="match status" value="1"/>
</dbReference>
<evidence type="ECO:0000259" key="20">
    <source>
        <dbReference type="PROSITE" id="PS50112"/>
    </source>
</evidence>
<dbReference type="EC" id="2.7.13.3" evidence="3"/>
<feature type="domain" description="PAS" evidence="20">
    <location>
        <begin position="532"/>
        <end position="578"/>
    </location>
</feature>
<dbReference type="Gene3D" id="3.30.450.40">
    <property type="match status" value="1"/>
</dbReference>
<dbReference type="Gene3D" id="3.40.50.2300">
    <property type="match status" value="2"/>
</dbReference>
<protein>
    <recommendedName>
        <fullName evidence="15">Sensory/regulatory protein RpfC</fullName>
        <ecNumber evidence="3">2.7.13.3</ecNumber>
    </recommendedName>
</protein>
<dbReference type="RefSeq" id="WP_067038292.1">
    <property type="nucleotide sequence ID" value="NZ_FLRA01000023.1"/>
</dbReference>
<dbReference type="InterPro" id="IPR013655">
    <property type="entry name" value="PAS_fold_3"/>
</dbReference>
<dbReference type="Pfam" id="PF02518">
    <property type="entry name" value="HATPase_c"/>
    <property type="match status" value="1"/>
</dbReference>
<evidence type="ECO:0000256" key="4">
    <source>
        <dbReference type="ARBA" id="ARBA00022475"/>
    </source>
</evidence>
<gene>
    <name evidence="23" type="primary">barA_5</name>
    <name evidence="24" type="synonym">barA_4</name>
    <name evidence="23" type="ORF">MGA5115_03228</name>
    <name evidence="24" type="ORF">MGA5116_02632</name>
</gene>
<dbReference type="SMART" id="SM00387">
    <property type="entry name" value="HATPase_c"/>
    <property type="match status" value="1"/>
</dbReference>
<feature type="domain" description="Histidine kinase" evidence="18">
    <location>
        <begin position="803"/>
        <end position="1024"/>
    </location>
</feature>
<dbReference type="InterPro" id="IPR036097">
    <property type="entry name" value="HisK_dim/P_sf"/>
</dbReference>
<keyword evidence="25" id="KW-1185">Reference proteome</keyword>
<dbReference type="CDD" id="cd00082">
    <property type="entry name" value="HisKA"/>
    <property type="match status" value="1"/>
</dbReference>
<evidence type="ECO:0000256" key="15">
    <source>
        <dbReference type="ARBA" id="ARBA00068150"/>
    </source>
</evidence>
<dbReference type="PANTHER" id="PTHR45339">
    <property type="entry name" value="HYBRID SIGNAL TRANSDUCTION HISTIDINE KINASE J"/>
    <property type="match status" value="1"/>
</dbReference>
<keyword evidence="12" id="KW-0902">Two-component regulatory system</keyword>
<dbReference type="Proteomes" id="UP000092871">
    <property type="component" value="Unassembled WGS sequence"/>
</dbReference>
<keyword evidence="10" id="KW-0067">ATP-binding</keyword>
<dbReference type="InterPro" id="IPR036641">
    <property type="entry name" value="HPT_dom_sf"/>
</dbReference>
<evidence type="ECO:0000256" key="16">
    <source>
        <dbReference type="PROSITE-ProRule" id="PRU00110"/>
    </source>
</evidence>
<feature type="domain" description="Response regulatory" evidence="19">
    <location>
        <begin position="1041"/>
        <end position="1162"/>
    </location>
</feature>
<dbReference type="PRINTS" id="PR00344">
    <property type="entry name" value="BCTRLSENSOR"/>
</dbReference>
<evidence type="ECO:0000313" key="25">
    <source>
        <dbReference type="Proteomes" id="UP000092840"/>
    </source>
</evidence>
<dbReference type="InterPro" id="IPR003594">
    <property type="entry name" value="HATPase_dom"/>
</dbReference>
<feature type="modified residue" description="Phosphohistidine" evidence="16">
    <location>
        <position position="1387"/>
    </location>
</feature>
<evidence type="ECO:0000313" key="23">
    <source>
        <dbReference type="EMBL" id="SBT19067.1"/>
    </source>
</evidence>
<dbReference type="SUPFAM" id="SSF52172">
    <property type="entry name" value="CheY-like"/>
    <property type="match status" value="2"/>
</dbReference>
<dbReference type="InterPro" id="IPR005467">
    <property type="entry name" value="His_kinase_dom"/>
</dbReference>
<dbReference type="SMART" id="SM00091">
    <property type="entry name" value="PAS"/>
    <property type="match status" value="4"/>
</dbReference>
<keyword evidence="7" id="KW-0812">Transmembrane</keyword>
<reference evidence="23 26" key="1">
    <citation type="submission" date="2016-06" db="EMBL/GenBank/DDBJ databases">
        <authorList>
            <person name="Kjaerup R.B."/>
            <person name="Dalgaard T.S."/>
            <person name="Juul-Madsen H.R."/>
        </authorList>
    </citation>
    <scope>NUCLEOTIDE SEQUENCE [LARGE SCALE GENOMIC DNA]</scope>
    <source>
        <strain evidence="23 26">CECT 5115</strain>
    </source>
</reference>
<dbReference type="InterPro" id="IPR001789">
    <property type="entry name" value="Sig_transdc_resp-reg_receiver"/>
</dbReference>
<evidence type="ECO:0000256" key="10">
    <source>
        <dbReference type="ARBA" id="ARBA00022840"/>
    </source>
</evidence>
<evidence type="ECO:0000256" key="13">
    <source>
        <dbReference type="ARBA" id="ARBA00023136"/>
    </source>
</evidence>
<evidence type="ECO:0000256" key="2">
    <source>
        <dbReference type="ARBA" id="ARBA00004651"/>
    </source>
</evidence>
<reference evidence="24 25" key="2">
    <citation type="submission" date="2016-06" db="EMBL/GenBank/DDBJ databases">
        <authorList>
            <person name="Rodrigo-Torres L."/>
            <person name="Arahal D.R."/>
        </authorList>
    </citation>
    <scope>NUCLEOTIDE SEQUENCE [LARGE SCALE GENOMIC DNA]</scope>
    <source>
        <strain evidence="24 25">CECT 5116</strain>
    </source>
</reference>
<dbReference type="SMART" id="SM00086">
    <property type="entry name" value="PAC"/>
    <property type="match status" value="3"/>
</dbReference>
<dbReference type="InterPro" id="IPR013656">
    <property type="entry name" value="PAS_4"/>
</dbReference>
<dbReference type="SUPFAM" id="SSF55874">
    <property type="entry name" value="ATPase domain of HSP90 chaperone/DNA topoisomerase II/histidine kinase"/>
    <property type="match status" value="1"/>
</dbReference>
<evidence type="ECO:0000256" key="3">
    <source>
        <dbReference type="ARBA" id="ARBA00012438"/>
    </source>
</evidence>
<dbReference type="Pfam" id="PF08448">
    <property type="entry name" value="PAS_4"/>
    <property type="match status" value="1"/>
</dbReference>
<feature type="domain" description="PAC" evidence="21">
    <location>
        <begin position="603"/>
        <end position="657"/>
    </location>
</feature>
<evidence type="ECO:0000256" key="1">
    <source>
        <dbReference type="ARBA" id="ARBA00000085"/>
    </source>
</evidence>
<feature type="domain" description="PAC" evidence="21">
    <location>
        <begin position="733"/>
        <end position="785"/>
    </location>
</feature>
<accession>A0A1C3JV94</accession>
<dbReference type="SMART" id="SM00388">
    <property type="entry name" value="HisKA"/>
    <property type="match status" value="1"/>
</dbReference>
<keyword evidence="11" id="KW-1133">Transmembrane helix</keyword>
<dbReference type="Pfam" id="PF08447">
    <property type="entry name" value="PAS_3"/>
    <property type="match status" value="1"/>
</dbReference>
<dbReference type="PROSITE" id="PS50110">
    <property type="entry name" value="RESPONSE_REGULATORY"/>
    <property type="match status" value="2"/>
</dbReference>
<keyword evidence="13" id="KW-0472">Membrane</keyword>
<evidence type="ECO:0000313" key="26">
    <source>
        <dbReference type="Proteomes" id="UP000092871"/>
    </source>
</evidence>
<dbReference type="InterPro" id="IPR008207">
    <property type="entry name" value="Sig_transdc_His_kin_Hpt_dom"/>
</dbReference>
<evidence type="ECO:0000259" key="18">
    <source>
        <dbReference type="PROSITE" id="PS50109"/>
    </source>
</evidence>
<dbReference type="CDD" id="cd16922">
    <property type="entry name" value="HATPase_EvgS-ArcB-TorS-like"/>
    <property type="match status" value="1"/>
</dbReference>
<feature type="domain" description="PAS" evidence="20">
    <location>
        <begin position="400"/>
        <end position="448"/>
    </location>
</feature>
<dbReference type="Gene3D" id="1.20.120.160">
    <property type="entry name" value="HPT domain"/>
    <property type="match status" value="1"/>
</dbReference>
<dbReference type="FunFam" id="1.10.287.130:FF:000002">
    <property type="entry name" value="Two-component osmosensing histidine kinase"/>
    <property type="match status" value="1"/>
</dbReference>
<feature type="modified residue" description="4-aspartylphosphate" evidence="17">
    <location>
        <position position="1242"/>
    </location>
</feature>
<keyword evidence="4" id="KW-1003">Cell membrane</keyword>
<evidence type="ECO:0000313" key="24">
    <source>
        <dbReference type="EMBL" id="SBT22022.1"/>
    </source>
</evidence>
<dbReference type="Proteomes" id="UP000092840">
    <property type="component" value="Unassembled WGS sequence"/>
</dbReference>
<dbReference type="Pfam" id="PF00512">
    <property type="entry name" value="HisKA"/>
    <property type="match status" value="1"/>
</dbReference>
<dbReference type="InterPro" id="IPR003018">
    <property type="entry name" value="GAF"/>
</dbReference>
<dbReference type="FunFam" id="3.30.565.10:FF:000010">
    <property type="entry name" value="Sensor histidine kinase RcsC"/>
    <property type="match status" value="1"/>
</dbReference>
<dbReference type="GO" id="GO:0005886">
    <property type="term" value="C:plasma membrane"/>
    <property type="evidence" value="ECO:0007669"/>
    <property type="project" value="UniProtKB-SubCell"/>
</dbReference>
<dbReference type="Pfam" id="PF00072">
    <property type="entry name" value="Response_reg"/>
    <property type="match status" value="2"/>
</dbReference>
<feature type="domain" description="PAC" evidence="21">
    <location>
        <begin position="479"/>
        <end position="531"/>
    </location>
</feature>
<comment type="catalytic activity">
    <reaction evidence="1">
        <text>ATP + protein L-histidine = ADP + protein N-phospho-L-histidine.</text>
        <dbReference type="EC" id="2.7.13.3"/>
    </reaction>
</comment>
<dbReference type="Gene3D" id="1.10.287.130">
    <property type="match status" value="1"/>
</dbReference>
<dbReference type="NCBIfam" id="TIGR00229">
    <property type="entry name" value="sensory_box"/>
    <property type="match status" value="4"/>
</dbReference>
<dbReference type="Gene3D" id="2.10.70.100">
    <property type="match status" value="1"/>
</dbReference>
<evidence type="ECO:0000259" key="22">
    <source>
        <dbReference type="PROSITE" id="PS50894"/>
    </source>
</evidence>
<evidence type="ECO:0000259" key="19">
    <source>
        <dbReference type="PROSITE" id="PS50110"/>
    </source>
</evidence>
<dbReference type="PROSITE" id="PS50112">
    <property type="entry name" value="PAS"/>
    <property type="match status" value="3"/>
</dbReference>
<dbReference type="SUPFAM" id="SSF47226">
    <property type="entry name" value="Histidine-containing phosphotransfer domain, HPT domain"/>
    <property type="match status" value="1"/>
</dbReference>
<evidence type="ECO:0000256" key="9">
    <source>
        <dbReference type="ARBA" id="ARBA00022777"/>
    </source>
</evidence>
<dbReference type="InterPro" id="IPR011006">
    <property type="entry name" value="CheY-like_superfamily"/>
</dbReference>
<organism evidence="23 26">
    <name type="scientific">Marinomonas gallaica</name>
    <dbReference type="NCBI Taxonomy" id="1806667"/>
    <lineage>
        <taxon>Bacteria</taxon>
        <taxon>Pseudomonadati</taxon>
        <taxon>Pseudomonadota</taxon>
        <taxon>Gammaproteobacteria</taxon>
        <taxon>Oceanospirillales</taxon>
        <taxon>Oceanospirillaceae</taxon>
        <taxon>Marinomonas</taxon>
    </lineage>
</organism>
<proteinExistence type="predicted"/>
<dbReference type="SMART" id="SM00448">
    <property type="entry name" value="REC"/>
    <property type="match status" value="2"/>
</dbReference>
<dbReference type="InterPro" id="IPR000700">
    <property type="entry name" value="PAS-assoc_C"/>
</dbReference>
<dbReference type="PROSITE" id="PS50894">
    <property type="entry name" value="HPT"/>
    <property type="match status" value="1"/>
</dbReference>
<evidence type="ECO:0000256" key="8">
    <source>
        <dbReference type="ARBA" id="ARBA00022741"/>
    </source>
</evidence>
<dbReference type="SUPFAM" id="SSF47384">
    <property type="entry name" value="Homodimeric domain of signal transducing histidine kinase"/>
    <property type="match status" value="1"/>
</dbReference>
<dbReference type="GO" id="GO:0000155">
    <property type="term" value="F:phosphorelay sensor kinase activity"/>
    <property type="evidence" value="ECO:0007669"/>
    <property type="project" value="InterPro"/>
</dbReference>
<evidence type="ECO:0000256" key="12">
    <source>
        <dbReference type="ARBA" id="ARBA00023012"/>
    </source>
</evidence>
<comment type="subcellular location">
    <subcellularLocation>
        <location evidence="2">Cell membrane</location>
        <topology evidence="2">Multi-pass membrane protein</topology>
    </subcellularLocation>
</comment>
<sequence length="1445" mass="160476">MTLKNVPLCSAQIAWTDSFSGVFSKLHSLASLFERTGAISHWSVVLNSGEGLYVEEGIVRSFSTPSLMSLEWYELNEVAYLGVPLYVESQFVQDALPVISALIPTADEIKQDALFEEVVNIADSLPLLVSYIDRDLRYQYVNNRYEETFKTSKSDIVGKWVSSVIGEEQFCKVEPYLRKALTGESVEIQTSAISESRSGVKSHHYIVCHYEPRFENGEVVGIYASILDQTPLKRITQALKRFHDLTSKTELSLIEKINEVLSLGCEILNLPVGIVSDVEGESYRVAYSQSPNGEPLPGTVFDLGNCYCVHTLNRDQVTGFYHAGKSDISTHPCYQNFQLEAYLGVSLKVNDLVWGTLNFSGLEAREEDFSEDEYELVKLFGQWVANELTREETKQSIVAAEQKQRMILGAVSDGIVGIDRTGCITFVNAATSALIGVDAHSMIGESVLRLLRISKEPLTASSQVENSIIRAAENDEKLLNIDANFYRGDGTSFSVKFSCTPVEQEFGDDISCVLTFQDITQQKCAQDALRTQMELFKSLFMNAPEAIVVSDINRRIVMANPHTLELFNYQEDELVGRSPDFLYADKDGFERVGLAYDSPNTPDREEYRMVYKRADGSEFVADNVRSKITDSEGRLKGFIIHARDITARLAIEEDIVRAKERLSVATEAAGIGVWERDVNSQTIWLDKRMCELYGLEYTDEPKIYDDWVTLIHPEDLPHVQQASSQALEAHQVLSVKFRIIRTDGTIRYIKANGRAAFDSEGRPSHLFGTNLDVTKQYETETILRNAREEAIRASQAKSNFLATMSHEIRTPLNGVLGMAEILSGSALTKQQHNQLDIIRNSGESLLELINEILDFSKIEAGHLTIENIDFDLEQLVYDLSKLLVIKAEAKNIDFLVNFDVSEVYSVRGDAYRIRQILMNLVGNAIKFTESGQVMISVRSERREPSGIQVVLEVEDTGIGISEKAQEQLFQPFTQADNSTTRKFGGTGLGLAITKQLTELMGGEIHLKSQLGKGSTFTVTLPLEVSDQLVSGESQATQEFAKILVVDDNATNLSILRNQLEQFDLYASYEQNSSTALTRIVEAAKQNTPYDVLILDYLMPDMDGLALCHCVRELLDEEHYPKVLMLSSAGNLENQDLDGTGINVCLNKPASIQDLKRGLNGLSSPSVNSSFIKQSSYHSGVCTNLESSVQVSASILVVEDMKANQAVVKGMLSQMSADVLIAENGVEAIECWQHKKPDLILMDLHMPVMDGITAIKEIRKKEVDTGQRVPILVLTADIQPERVAEVKEIGGDGFISKPFRAQELISSISSWLVKNETSAEFGSKKMDLATPNNNVSLDESVLSALEEILGEQVQDIVMAFLQDADEVVSELESALANNNVEDMFRPAHSLKSVSANVGAMELSRLATELEHQAKAGAVTQPALFVDQIKQELSSVKSHLKRIGRLS</sequence>
<evidence type="ECO:0000256" key="5">
    <source>
        <dbReference type="ARBA" id="ARBA00022553"/>
    </source>
</evidence>
<feature type="domain" description="PAS" evidence="20">
    <location>
        <begin position="658"/>
        <end position="730"/>
    </location>
</feature>
<dbReference type="InterPro" id="IPR004358">
    <property type="entry name" value="Sig_transdc_His_kin-like_C"/>
</dbReference>
<evidence type="ECO:0000256" key="14">
    <source>
        <dbReference type="ARBA" id="ARBA00064003"/>
    </source>
</evidence>
<dbReference type="InterPro" id="IPR003661">
    <property type="entry name" value="HisK_dim/P_dom"/>
</dbReference>
<keyword evidence="6 23" id="KW-0808">Transferase</keyword>
<keyword evidence="9 23" id="KW-0418">Kinase</keyword>
<dbReference type="Gene3D" id="3.30.450.20">
    <property type="entry name" value="PAS domain"/>
    <property type="match status" value="4"/>
</dbReference>
<evidence type="ECO:0000256" key="17">
    <source>
        <dbReference type="PROSITE-ProRule" id="PRU00169"/>
    </source>
</evidence>
<dbReference type="PROSITE" id="PS50109">
    <property type="entry name" value="HIS_KIN"/>
    <property type="match status" value="1"/>
</dbReference>
<dbReference type="SMART" id="SM00073">
    <property type="entry name" value="HPT"/>
    <property type="match status" value="1"/>
</dbReference>
<dbReference type="EMBL" id="FLRB01000013">
    <property type="protein sequence ID" value="SBT22022.1"/>
    <property type="molecule type" value="Genomic_DNA"/>
</dbReference>
<dbReference type="Pfam" id="PF13426">
    <property type="entry name" value="PAS_9"/>
    <property type="match status" value="2"/>
</dbReference>
<evidence type="ECO:0000259" key="21">
    <source>
        <dbReference type="PROSITE" id="PS50113"/>
    </source>
</evidence>
<dbReference type="SUPFAM" id="SSF55785">
    <property type="entry name" value="PYP-like sensor domain (PAS domain)"/>
    <property type="match status" value="4"/>
</dbReference>
<dbReference type="OrthoDB" id="6110612at2"/>
<dbReference type="GO" id="GO:0005524">
    <property type="term" value="F:ATP binding"/>
    <property type="evidence" value="ECO:0007669"/>
    <property type="project" value="UniProtKB-KW"/>
</dbReference>
<evidence type="ECO:0000256" key="11">
    <source>
        <dbReference type="ARBA" id="ARBA00022989"/>
    </source>
</evidence>
<dbReference type="EMBL" id="FLRA01000023">
    <property type="protein sequence ID" value="SBT19067.1"/>
    <property type="molecule type" value="Genomic_DNA"/>
</dbReference>
<dbReference type="PANTHER" id="PTHR45339:SF1">
    <property type="entry name" value="HYBRID SIGNAL TRANSDUCTION HISTIDINE KINASE J"/>
    <property type="match status" value="1"/>
</dbReference>
<keyword evidence="5 17" id="KW-0597">Phosphoprotein</keyword>
<evidence type="ECO:0000256" key="6">
    <source>
        <dbReference type="ARBA" id="ARBA00022679"/>
    </source>
</evidence>
<dbReference type="InterPro" id="IPR036890">
    <property type="entry name" value="HATPase_C_sf"/>
</dbReference>
<dbReference type="SUPFAM" id="SSF55781">
    <property type="entry name" value="GAF domain-like"/>
    <property type="match status" value="1"/>
</dbReference>
<comment type="subunit">
    <text evidence="14">At low DSF concentrations, interacts with RpfF.</text>
</comment>
<dbReference type="InterPro" id="IPR001610">
    <property type="entry name" value="PAC"/>
</dbReference>
<dbReference type="PROSITE" id="PS50113">
    <property type="entry name" value="PAC"/>
    <property type="match status" value="3"/>
</dbReference>
<dbReference type="Gene3D" id="3.30.565.10">
    <property type="entry name" value="Histidine kinase-like ATPase, C-terminal domain"/>
    <property type="match status" value="1"/>
</dbReference>
<name>A0A1C3JV94_9GAMM</name>
<dbReference type="InterPro" id="IPR035965">
    <property type="entry name" value="PAS-like_dom_sf"/>
</dbReference>
<evidence type="ECO:0000256" key="7">
    <source>
        <dbReference type="ARBA" id="ARBA00022692"/>
    </source>
</evidence>
<dbReference type="InterPro" id="IPR029016">
    <property type="entry name" value="GAF-like_dom_sf"/>
</dbReference>
<keyword evidence="8" id="KW-0547">Nucleotide-binding</keyword>
<dbReference type="InterPro" id="IPR000014">
    <property type="entry name" value="PAS"/>
</dbReference>
<feature type="domain" description="HPt" evidence="22">
    <location>
        <begin position="1348"/>
        <end position="1441"/>
    </location>
</feature>